<name>A0ABQ7I642_9HELO</name>
<organism evidence="2 3">
    <name type="scientific">Botrytis deweyae</name>
    <dbReference type="NCBI Taxonomy" id="2478750"/>
    <lineage>
        <taxon>Eukaryota</taxon>
        <taxon>Fungi</taxon>
        <taxon>Dikarya</taxon>
        <taxon>Ascomycota</taxon>
        <taxon>Pezizomycotina</taxon>
        <taxon>Leotiomycetes</taxon>
        <taxon>Helotiales</taxon>
        <taxon>Sclerotiniaceae</taxon>
        <taxon>Botrytis</taxon>
    </lineage>
</organism>
<protein>
    <submittedName>
        <fullName evidence="2">Uncharacterized protein</fullName>
    </submittedName>
</protein>
<accession>A0ABQ7I642</accession>
<dbReference type="RefSeq" id="XP_038804674.1">
    <property type="nucleotide sequence ID" value="XM_038958995.1"/>
</dbReference>
<dbReference type="GeneID" id="62238144"/>
<evidence type="ECO:0000313" key="2">
    <source>
        <dbReference type="EMBL" id="KAF7915050.1"/>
    </source>
</evidence>
<evidence type="ECO:0000313" key="3">
    <source>
        <dbReference type="Proteomes" id="UP000783213"/>
    </source>
</evidence>
<comment type="caution">
    <text evidence="2">The sequence shown here is derived from an EMBL/GenBank/DDBJ whole genome shotgun (WGS) entry which is preliminary data.</text>
</comment>
<proteinExistence type="predicted"/>
<reference evidence="2 3" key="1">
    <citation type="journal article" date="2020" name="Genome Biol. Evol.">
        <title>Comparative genomics of Sclerotiniaceae.</title>
        <authorList>
            <person name="Valero Jimenez C.A."/>
            <person name="Steentjes M."/>
            <person name="Scholten O.E."/>
            <person name="Van Kan J.A.L."/>
        </authorList>
    </citation>
    <scope>NUCLEOTIDE SEQUENCE [LARGE SCALE GENOMIC DNA]</scope>
    <source>
        <strain evidence="2 3">B1</strain>
    </source>
</reference>
<sequence>MHYQNSPCLHLVLFNFILHTSASPLYYSPSSRDDNQIRSTLTTTCLNEYFGGCCAVDEFGGYGSCTNATLLVSNVSWTGMPTTQTANEWGCTDPVNGTLIGAGCCSWSSTYIDTTYPNGVVLPTLQKSMACTASNAGLSKLKSKRMEDRGGVMKQGWGDVWSFW</sequence>
<dbReference type="Proteomes" id="UP000783213">
    <property type="component" value="Unassembled WGS sequence"/>
</dbReference>
<dbReference type="EMBL" id="RCSX01000047">
    <property type="protein sequence ID" value="KAF7915050.1"/>
    <property type="molecule type" value="Genomic_DNA"/>
</dbReference>
<keyword evidence="1" id="KW-0732">Signal</keyword>
<feature type="chain" id="PRO_5045554915" evidence="1">
    <location>
        <begin position="23"/>
        <end position="164"/>
    </location>
</feature>
<feature type="signal peptide" evidence="1">
    <location>
        <begin position="1"/>
        <end position="22"/>
    </location>
</feature>
<gene>
    <name evidence="2" type="ORF">EAE98_011373</name>
</gene>
<keyword evidence="3" id="KW-1185">Reference proteome</keyword>
<evidence type="ECO:0000256" key="1">
    <source>
        <dbReference type="SAM" id="SignalP"/>
    </source>
</evidence>